<accession>A0A066WVP4</accession>
<organism evidence="2 3">
    <name type="scientific">Colletotrichum sublineola</name>
    <name type="common">Sorghum anthracnose fungus</name>
    <dbReference type="NCBI Taxonomy" id="1173701"/>
    <lineage>
        <taxon>Eukaryota</taxon>
        <taxon>Fungi</taxon>
        <taxon>Dikarya</taxon>
        <taxon>Ascomycota</taxon>
        <taxon>Pezizomycotina</taxon>
        <taxon>Sordariomycetes</taxon>
        <taxon>Hypocreomycetidae</taxon>
        <taxon>Glomerellales</taxon>
        <taxon>Glomerellaceae</taxon>
        <taxon>Colletotrichum</taxon>
        <taxon>Colletotrichum graminicola species complex</taxon>
    </lineage>
</organism>
<feature type="region of interest" description="Disordered" evidence="1">
    <location>
        <begin position="1"/>
        <end position="48"/>
    </location>
</feature>
<sequence length="48" mass="6044">MLKKYDKNRDDEIIRSRIEKEQRRQSMVEEQKISHQRARESAQERERQ</sequence>
<keyword evidence="3" id="KW-1185">Reference proteome</keyword>
<gene>
    <name evidence="2" type="ORF">CSUB01_01110</name>
</gene>
<evidence type="ECO:0000256" key="1">
    <source>
        <dbReference type="SAM" id="MobiDB-lite"/>
    </source>
</evidence>
<evidence type="ECO:0000313" key="3">
    <source>
        <dbReference type="Proteomes" id="UP000027238"/>
    </source>
</evidence>
<protein>
    <submittedName>
        <fullName evidence="2">Uncharacterized protein</fullName>
    </submittedName>
</protein>
<dbReference type="Proteomes" id="UP000027238">
    <property type="component" value="Unassembled WGS sequence"/>
</dbReference>
<name>A0A066WVP4_COLSU</name>
<dbReference type="HOGENOM" id="CLU_3159951_0_0_1"/>
<evidence type="ECO:0000313" key="2">
    <source>
        <dbReference type="EMBL" id="KDN60973.1"/>
    </source>
</evidence>
<dbReference type="AlphaFoldDB" id="A0A066WVP4"/>
<comment type="caution">
    <text evidence="2">The sequence shown here is derived from an EMBL/GenBank/DDBJ whole genome shotgun (WGS) entry which is preliminary data.</text>
</comment>
<dbReference type="EMBL" id="JMSE01001448">
    <property type="protein sequence ID" value="KDN60973.1"/>
    <property type="molecule type" value="Genomic_DNA"/>
</dbReference>
<proteinExistence type="predicted"/>
<reference evidence="3" key="1">
    <citation type="journal article" date="2014" name="Genome Announc.">
        <title>Draft genome sequence of Colletotrichum sublineola, a destructive pathogen of cultivated sorghum.</title>
        <authorList>
            <person name="Baroncelli R."/>
            <person name="Sanz-Martin J.M."/>
            <person name="Rech G.E."/>
            <person name="Sukno S.A."/>
            <person name="Thon M.R."/>
        </authorList>
    </citation>
    <scope>NUCLEOTIDE SEQUENCE [LARGE SCALE GENOMIC DNA]</scope>
    <source>
        <strain evidence="3">TX430BB</strain>
    </source>
</reference>